<name>A0A940MJR4_9ACTN</name>
<accession>A0A940MJR4</accession>
<dbReference type="InterPro" id="IPR036388">
    <property type="entry name" value="WH-like_DNA-bd_sf"/>
</dbReference>
<feature type="domain" description="HTH gntR-type" evidence="7">
    <location>
        <begin position="8"/>
        <end position="76"/>
    </location>
</feature>
<dbReference type="Gene3D" id="1.10.357.10">
    <property type="entry name" value="Tetracycline Repressor, domain 2"/>
    <property type="match status" value="1"/>
</dbReference>
<evidence type="ECO:0000256" key="1">
    <source>
        <dbReference type="ARBA" id="ARBA00022898"/>
    </source>
</evidence>
<dbReference type="InterPro" id="IPR004111">
    <property type="entry name" value="Repressor_TetR_C"/>
</dbReference>
<dbReference type="GO" id="GO:0003677">
    <property type="term" value="F:DNA binding"/>
    <property type="evidence" value="ECO:0007669"/>
    <property type="project" value="UniProtKB-UniRule"/>
</dbReference>
<dbReference type="SUPFAM" id="SSF46785">
    <property type="entry name" value="Winged helix' DNA-binding domain"/>
    <property type="match status" value="1"/>
</dbReference>
<organism evidence="9 10">
    <name type="scientific">Streptomyces montanisoli</name>
    <dbReference type="NCBI Taxonomy" id="2798581"/>
    <lineage>
        <taxon>Bacteria</taxon>
        <taxon>Bacillati</taxon>
        <taxon>Actinomycetota</taxon>
        <taxon>Actinomycetes</taxon>
        <taxon>Kitasatosporales</taxon>
        <taxon>Streptomycetaceae</taxon>
        <taxon>Streptomyces</taxon>
    </lineage>
</organism>
<dbReference type="Proteomes" id="UP000670475">
    <property type="component" value="Unassembled WGS sequence"/>
</dbReference>
<evidence type="ECO:0000256" key="3">
    <source>
        <dbReference type="ARBA" id="ARBA00023125"/>
    </source>
</evidence>
<feature type="domain" description="HTH tetR-type" evidence="8">
    <location>
        <begin position="134"/>
        <end position="194"/>
    </location>
</feature>
<feature type="compositionally biased region" description="Low complexity" evidence="6">
    <location>
        <begin position="79"/>
        <end position="114"/>
    </location>
</feature>
<dbReference type="EMBL" id="JAGIQL010000124">
    <property type="protein sequence ID" value="MBP0460591.1"/>
    <property type="molecule type" value="Genomic_DNA"/>
</dbReference>
<dbReference type="PANTHER" id="PTHR46577">
    <property type="entry name" value="HTH-TYPE TRANSCRIPTIONAL REGULATORY PROTEIN GABR"/>
    <property type="match status" value="1"/>
</dbReference>
<feature type="region of interest" description="Disordered" evidence="6">
    <location>
        <begin position="77"/>
        <end position="130"/>
    </location>
</feature>
<dbReference type="InterPro" id="IPR000524">
    <property type="entry name" value="Tscrpt_reg_HTH_GntR"/>
</dbReference>
<dbReference type="RefSeq" id="WP_209343209.1">
    <property type="nucleotide sequence ID" value="NZ_JAGIQL010000124.1"/>
</dbReference>
<evidence type="ECO:0000256" key="4">
    <source>
        <dbReference type="ARBA" id="ARBA00023163"/>
    </source>
</evidence>
<dbReference type="AlphaFoldDB" id="A0A940MJR4"/>
<evidence type="ECO:0000313" key="9">
    <source>
        <dbReference type="EMBL" id="MBP0460591.1"/>
    </source>
</evidence>
<dbReference type="InterPro" id="IPR009057">
    <property type="entry name" value="Homeodomain-like_sf"/>
</dbReference>
<dbReference type="Pfam" id="PF00440">
    <property type="entry name" value="TetR_N"/>
    <property type="match status" value="1"/>
</dbReference>
<dbReference type="SMART" id="SM00345">
    <property type="entry name" value="HTH_GNTR"/>
    <property type="match status" value="1"/>
</dbReference>
<dbReference type="PROSITE" id="PS50949">
    <property type="entry name" value="HTH_GNTR"/>
    <property type="match status" value="1"/>
</dbReference>
<reference evidence="9" key="1">
    <citation type="submission" date="2021-03" db="EMBL/GenBank/DDBJ databases">
        <title>Whole genome sequence of Streptomyces bomunensis MMS17-BM035.</title>
        <authorList>
            <person name="Lee J.H."/>
        </authorList>
    </citation>
    <scope>NUCLEOTIDE SEQUENCE</scope>
    <source>
        <strain evidence="9">MMS17-BM035</strain>
    </source>
</reference>
<keyword evidence="4" id="KW-0804">Transcription</keyword>
<dbReference type="InterPro" id="IPR036390">
    <property type="entry name" value="WH_DNA-bd_sf"/>
</dbReference>
<evidence type="ECO:0000256" key="2">
    <source>
        <dbReference type="ARBA" id="ARBA00023015"/>
    </source>
</evidence>
<protein>
    <submittedName>
        <fullName evidence="9">TetR/AcrR family transcriptional regulator C-terminal domain-containing protein</fullName>
    </submittedName>
</protein>
<feature type="DNA-binding region" description="H-T-H motif" evidence="5">
    <location>
        <begin position="157"/>
        <end position="176"/>
    </location>
</feature>
<dbReference type="InterPro" id="IPR001647">
    <property type="entry name" value="HTH_TetR"/>
</dbReference>
<proteinExistence type="predicted"/>
<evidence type="ECO:0000256" key="5">
    <source>
        <dbReference type="PROSITE-ProRule" id="PRU00335"/>
    </source>
</evidence>
<keyword evidence="3 5" id="KW-0238">DNA-binding</keyword>
<keyword evidence="2" id="KW-0805">Transcription regulation</keyword>
<evidence type="ECO:0000259" key="8">
    <source>
        <dbReference type="PROSITE" id="PS50977"/>
    </source>
</evidence>
<keyword evidence="10" id="KW-1185">Reference proteome</keyword>
<dbReference type="InterPro" id="IPR036271">
    <property type="entry name" value="Tet_transcr_reg_TetR-rel_C_sf"/>
</dbReference>
<dbReference type="GO" id="GO:0003700">
    <property type="term" value="F:DNA-binding transcription factor activity"/>
    <property type="evidence" value="ECO:0007669"/>
    <property type="project" value="InterPro"/>
</dbReference>
<gene>
    <name evidence="9" type="ORF">JFN87_24360</name>
</gene>
<comment type="caution">
    <text evidence="9">The sequence shown here is derived from an EMBL/GenBank/DDBJ whole genome shotgun (WGS) entry which is preliminary data.</text>
</comment>
<dbReference type="CDD" id="cd07377">
    <property type="entry name" value="WHTH_GntR"/>
    <property type="match status" value="1"/>
</dbReference>
<dbReference type="PANTHER" id="PTHR46577:SF1">
    <property type="entry name" value="HTH-TYPE TRANSCRIPTIONAL REGULATORY PROTEIN GABR"/>
    <property type="match status" value="1"/>
</dbReference>
<keyword evidence="1" id="KW-0663">Pyridoxal phosphate</keyword>
<dbReference type="Gene3D" id="1.10.10.10">
    <property type="entry name" value="Winged helix-like DNA-binding domain superfamily/Winged helix DNA-binding domain"/>
    <property type="match status" value="1"/>
</dbReference>
<evidence type="ECO:0000259" key="7">
    <source>
        <dbReference type="PROSITE" id="PS50949"/>
    </source>
</evidence>
<dbReference type="SUPFAM" id="SSF48498">
    <property type="entry name" value="Tetracyclin repressor-like, C-terminal domain"/>
    <property type="match status" value="1"/>
</dbReference>
<dbReference type="Gene3D" id="1.10.10.60">
    <property type="entry name" value="Homeodomain-like"/>
    <property type="match status" value="1"/>
</dbReference>
<dbReference type="PROSITE" id="PS50977">
    <property type="entry name" value="HTH_TETR_2"/>
    <property type="match status" value="1"/>
</dbReference>
<dbReference type="InterPro" id="IPR051446">
    <property type="entry name" value="HTH_trans_reg/aminotransferase"/>
</dbReference>
<evidence type="ECO:0000313" key="10">
    <source>
        <dbReference type="Proteomes" id="UP000670475"/>
    </source>
</evidence>
<dbReference type="Pfam" id="PF02909">
    <property type="entry name" value="TetR_C_1"/>
    <property type="match status" value="1"/>
</dbReference>
<dbReference type="SUPFAM" id="SSF46689">
    <property type="entry name" value="Homeodomain-like"/>
    <property type="match status" value="1"/>
</dbReference>
<sequence length="357" mass="37820">MTDATARQAPYRRIVGELRRRIETGDLAPGARVPSTRELTRACGIAMATATKVLTELRREGLVRAVPGVGTVVADRRPTTAGASATADASAPPRAASDSASASDARASATGPIRRPQDPDPARPRAHAPRPATALDLASVVAAAVAVADAEGIDAVSMRRLAADLGVATMSLYRHVNDKDDLLLRMMDAVFADAPLPGPTGTGVDTGVHASRRARLELAARALWALLRRHPWLASAMSLTRPQALPHAISFTEWVLDALDGLGLDSYTAFTIHLTLFNYTRGTAVNVEAEAVAEATTGMDSEEWLDTQEPALEASLGSGGFPVFRRLLAEGYDFDLDALFEFGLQRLLDGIEPLIAG</sequence>
<evidence type="ECO:0000256" key="6">
    <source>
        <dbReference type="SAM" id="MobiDB-lite"/>
    </source>
</evidence>
<dbReference type="Pfam" id="PF00392">
    <property type="entry name" value="GntR"/>
    <property type="match status" value="1"/>
</dbReference>
<dbReference type="GO" id="GO:0045892">
    <property type="term" value="P:negative regulation of DNA-templated transcription"/>
    <property type="evidence" value="ECO:0007669"/>
    <property type="project" value="InterPro"/>
</dbReference>